<dbReference type="CDD" id="cd18623">
    <property type="entry name" value="GH32_ScrB-like"/>
    <property type="match status" value="1"/>
</dbReference>
<proteinExistence type="inferred from homology"/>
<dbReference type="InterPro" id="IPR013148">
    <property type="entry name" value="Glyco_hydro_32_N"/>
</dbReference>
<accession>A0ABR5Q081</accession>
<evidence type="ECO:0000313" key="9">
    <source>
        <dbReference type="Proteomes" id="UP000051927"/>
    </source>
</evidence>
<dbReference type="Gene3D" id="2.60.120.560">
    <property type="entry name" value="Exo-inulinase, domain 1"/>
    <property type="match status" value="1"/>
</dbReference>
<dbReference type="InterPro" id="IPR018053">
    <property type="entry name" value="Glyco_hydro_32_AS"/>
</dbReference>
<dbReference type="SUPFAM" id="SSF49899">
    <property type="entry name" value="Concanavalin A-like lectins/glucanases"/>
    <property type="match status" value="1"/>
</dbReference>
<dbReference type="Pfam" id="PF08244">
    <property type="entry name" value="Glyco_hydro_32C"/>
    <property type="match status" value="1"/>
</dbReference>
<keyword evidence="3 5" id="KW-0378">Hydrolase</keyword>
<dbReference type="InterPro" id="IPR023296">
    <property type="entry name" value="Glyco_hydro_beta-prop_sf"/>
</dbReference>
<evidence type="ECO:0000256" key="4">
    <source>
        <dbReference type="ARBA" id="ARBA00023295"/>
    </source>
</evidence>
<feature type="domain" description="Glycosyl hydrolase family 32 N-terminal" evidence="6">
    <location>
        <begin position="12"/>
        <end position="349"/>
    </location>
</feature>
<dbReference type="SUPFAM" id="SSF75005">
    <property type="entry name" value="Arabinanase/levansucrase/invertase"/>
    <property type="match status" value="1"/>
</dbReference>
<dbReference type="PROSITE" id="PS00609">
    <property type="entry name" value="GLYCOSYL_HYDROL_F32"/>
    <property type="match status" value="1"/>
</dbReference>
<reference evidence="8 9" key="1">
    <citation type="journal article" date="2015" name="Genome Announc.">
        <title>Expanding the biotechnology potential of lactobacilli through comparative genomics of 213 strains and associated genera.</title>
        <authorList>
            <person name="Sun Z."/>
            <person name="Harris H.M."/>
            <person name="McCann A."/>
            <person name="Guo C."/>
            <person name="Argimon S."/>
            <person name="Zhang W."/>
            <person name="Yang X."/>
            <person name="Jeffery I.B."/>
            <person name="Cooney J.C."/>
            <person name="Kagawa T.F."/>
            <person name="Liu W."/>
            <person name="Song Y."/>
            <person name="Salvetti E."/>
            <person name="Wrobel A."/>
            <person name="Rasinkangas P."/>
            <person name="Parkhill J."/>
            <person name="Rea M.C."/>
            <person name="O'Sullivan O."/>
            <person name="Ritari J."/>
            <person name="Douillard F.P."/>
            <person name="Paul Ross R."/>
            <person name="Yang R."/>
            <person name="Briner A.E."/>
            <person name="Felis G.E."/>
            <person name="de Vos W.M."/>
            <person name="Barrangou R."/>
            <person name="Klaenhammer T.R."/>
            <person name="Caufield P.W."/>
            <person name="Cui Y."/>
            <person name="Zhang H."/>
            <person name="O'Toole P.W."/>
        </authorList>
    </citation>
    <scope>NUCLEOTIDE SEQUENCE [LARGE SCALE GENOMIC DNA]</scope>
    <source>
        <strain evidence="8 9">DSM 7090</strain>
    </source>
</reference>
<dbReference type="GO" id="GO:0016787">
    <property type="term" value="F:hydrolase activity"/>
    <property type="evidence" value="ECO:0007669"/>
    <property type="project" value="UniProtKB-KW"/>
</dbReference>
<dbReference type="InterPro" id="IPR051214">
    <property type="entry name" value="GH32_Enzymes"/>
</dbReference>
<dbReference type="InterPro" id="IPR001362">
    <property type="entry name" value="Glyco_hydro_32"/>
</dbReference>
<evidence type="ECO:0000256" key="2">
    <source>
        <dbReference type="ARBA" id="ARBA00012758"/>
    </source>
</evidence>
<name>A0ABR5Q081_9ACTN</name>
<dbReference type="Proteomes" id="UP000051927">
    <property type="component" value="Unassembled WGS sequence"/>
</dbReference>
<evidence type="ECO:0000256" key="3">
    <source>
        <dbReference type="ARBA" id="ARBA00022801"/>
    </source>
</evidence>
<evidence type="ECO:0000313" key="8">
    <source>
        <dbReference type="EMBL" id="KRO02349.1"/>
    </source>
</evidence>
<dbReference type="Pfam" id="PF00251">
    <property type="entry name" value="Glyco_hydro_32N"/>
    <property type="match status" value="1"/>
</dbReference>
<dbReference type="PANTHER" id="PTHR43101">
    <property type="entry name" value="BETA-FRUCTOSIDASE"/>
    <property type="match status" value="1"/>
</dbReference>
<evidence type="ECO:0000259" key="6">
    <source>
        <dbReference type="Pfam" id="PF00251"/>
    </source>
</evidence>
<dbReference type="Gene3D" id="2.115.10.20">
    <property type="entry name" value="Glycosyl hydrolase domain, family 43"/>
    <property type="match status" value="1"/>
</dbReference>
<protein>
    <recommendedName>
        <fullName evidence="2">beta-fructofuranosidase</fullName>
        <ecNumber evidence="2">3.2.1.26</ecNumber>
    </recommendedName>
</protein>
<comment type="caution">
    <text evidence="8">The sequence shown here is derived from an EMBL/GenBank/DDBJ whole genome shotgun (WGS) entry which is preliminary data.</text>
</comment>
<organism evidence="8 9">
    <name type="scientific">Lancefieldella rimae</name>
    <dbReference type="NCBI Taxonomy" id="1383"/>
    <lineage>
        <taxon>Bacteria</taxon>
        <taxon>Bacillati</taxon>
        <taxon>Actinomycetota</taxon>
        <taxon>Coriobacteriia</taxon>
        <taxon>Coriobacteriales</taxon>
        <taxon>Atopobiaceae</taxon>
        <taxon>Lancefieldella</taxon>
    </lineage>
</organism>
<dbReference type="EC" id="3.2.1.26" evidence="2"/>
<dbReference type="InterPro" id="IPR013320">
    <property type="entry name" value="ConA-like_dom_sf"/>
</dbReference>
<dbReference type="InterPro" id="IPR013189">
    <property type="entry name" value="Glyco_hydro_32_C"/>
</dbReference>
<feature type="domain" description="Glycosyl hydrolase family 32 C-terminal" evidence="7">
    <location>
        <begin position="433"/>
        <end position="470"/>
    </location>
</feature>
<keyword evidence="9" id="KW-1185">Reference proteome</keyword>
<evidence type="ECO:0000256" key="5">
    <source>
        <dbReference type="RuleBase" id="RU362110"/>
    </source>
</evidence>
<dbReference type="EMBL" id="JQCP01000002">
    <property type="protein sequence ID" value="KRO02349.1"/>
    <property type="molecule type" value="Genomic_DNA"/>
</dbReference>
<keyword evidence="4 5" id="KW-0326">Glycosidase</keyword>
<comment type="similarity">
    <text evidence="1 5">Belongs to the glycosyl hydrolase 32 family.</text>
</comment>
<gene>
    <name evidence="8" type="ORF">IV60_GL000781</name>
</gene>
<evidence type="ECO:0000259" key="7">
    <source>
        <dbReference type="Pfam" id="PF08244"/>
    </source>
</evidence>
<dbReference type="SMART" id="SM00640">
    <property type="entry name" value="Glyco_32"/>
    <property type="match status" value="1"/>
</dbReference>
<sequence length="484" mass="54912">MMSTSFWNPRLHLQPRNGWLNDPNGLCEFNGFYHAFYQYAPEWPKDELKHWGHCTSKDLLHWSDQGIALSPDINEDQNGVFSGSAWIDHGASSDGEDLMRVFYTGNVVDTTIDERIDEGREANEIMVTSEDGVHFSEKKVLLRNSDYPQTCTLHVRDPKVWEQDGALHMLLGARERGVNDTPNIDERGDFGCVLVYDSNDSGESWKLRTTIRPVDAKGNPHPFGYMWECPNLCRLGGYEFLAVCPQGLPSKTFRWHNMWQAGYFPLPQGEKIIDATAVNVDSFTEWDCGFDFYAPQIFEDGRGRTISIGWMGTFDASYTSAPEGMDRCHVMTLPREIYADKKGTLHQVPVRELKERRKAALPLQNDTTLELNELLADIELTDIRTTAGRLMLNEVLAVSFEHGTFGIHFADTAAGKEAAAGRSERFIRLETLRNIRIVVDASCVEVYANDGMEVFSTRWFPVENKLRIRSNFDVSSASVYPLEP</sequence>
<dbReference type="PANTHER" id="PTHR43101:SF1">
    <property type="entry name" value="BETA-FRUCTOSIDASE"/>
    <property type="match status" value="1"/>
</dbReference>
<evidence type="ECO:0000256" key="1">
    <source>
        <dbReference type="ARBA" id="ARBA00009902"/>
    </source>
</evidence>